<feature type="transmembrane region" description="Helical" evidence="7">
    <location>
        <begin position="191"/>
        <end position="211"/>
    </location>
</feature>
<name>A0A9U8E3E6_BIOGL</name>
<feature type="transmembrane region" description="Helical" evidence="7">
    <location>
        <begin position="346"/>
        <end position="367"/>
    </location>
</feature>
<dbReference type="OMA" id="NIWPHEA"/>
<evidence type="ECO:0000256" key="1">
    <source>
        <dbReference type="ARBA" id="ARBA00004651"/>
    </source>
</evidence>
<keyword evidence="5 7" id="KW-1133">Transmembrane helix</keyword>
<sequence length="519" mass="60182">MIRSRPTYANGDSPENNIIHFQQPNVLNEEIEVSFEMKGFGDITTSQPTSHVFPTDQADASSCAPKNRIFSDQADLGLARGSLDQQKRKMHLFEKNVPNPKVHESKAKFCYYDLVFGVSAIVIFLFDIVTDVMMVVHYFREKQYEYGGVTAALVAVSSMITCLLGLHWYLIDYHKEKKRTTAEHLTLTPKYVWGLRILCTLFMLGPVVRIIEYLYYGLKSRNIKCHQEEREKYKQAMLYKDLNSCLLRLFESFLESAPQLAWQIYISIKLKRASDTISISLLVGTLLSSWMSLAMSLLSYHKSLRNSNDLKAKMSFKSLPFYFIWRLSEVGGRILCIAFFASAFDLWVFGILTLHWIIVSVWLIMQNTSFYKKNLQEKLFNLICSFVMIFCFLNMREGHTRYRVIIFYLLVYIENAFMLAFWFRFTKDLGAWFHLWGFIVVLVLFALHVSFQVVYYTLFHPTQNIPLCLSCDRHTIYSSMCDDVTHSRREESPAENVNAPNTNQPLESCTPMLSGSLSL</sequence>
<feature type="transmembrane region" description="Helical" evidence="7">
    <location>
        <begin position="435"/>
        <end position="458"/>
    </location>
</feature>
<dbReference type="InterPro" id="IPR018629">
    <property type="entry name" value="XK-rel"/>
</dbReference>
<feature type="region of interest" description="Disordered" evidence="8">
    <location>
        <begin position="491"/>
        <end position="519"/>
    </location>
</feature>
<evidence type="ECO:0000313" key="9">
    <source>
        <dbReference type="Proteomes" id="UP001165740"/>
    </source>
</evidence>
<protein>
    <recommendedName>
        <fullName evidence="7">XK-related protein</fullName>
    </recommendedName>
</protein>
<evidence type="ECO:0000313" key="11">
    <source>
        <dbReference type="RefSeq" id="XP_055886472.1"/>
    </source>
</evidence>
<dbReference type="GO" id="GO:0043652">
    <property type="term" value="P:engulfment of apoptotic cell"/>
    <property type="evidence" value="ECO:0007669"/>
    <property type="project" value="TreeGrafter"/>
</dbReference>
<dbReference type="OrthoDB" id="6136301at2759"/>
<dbReference type="RefSeq" id="XP_055886472.1">
    <property type="nucleotide sequence ID" value="XM_056030497.1"/>
</dbReference>
<feature type="transmembrane region" description="Helical" evidence="7">
    <location>
        <begin position="149"/>
        <end position="170"/>
    </location>
</feature>
<accession>A0A9U8E3E6</accession>
<feature type="transmembrane region" description="Helical" evidence="7">
    <location>
        <begin position="277"/>
        <end position="298"/>
    </location>
</feature>
<keyword evidence="9" id="KW-1185">Reference proteome</keyword>
<comment type="similarity">
    <text evidence="2 7">Belongs to the XK family.</text>
</comment>
<dbReference type="Proteomes" id="UP001165740">
    <property type="component" value="Chromosome 5"/>
</dbReference>
<evidence type="ECO:0000256" key="6">
    <source>
        <dbReference type="ARBA" id="ARBA00023136"/>
    </source>
</evidence>
<keyword evidence="6 7" id="KW-0472">Membrane</keyword>
<proteinExistence type="inferred from homology"/>
<dbReference type="InterPro" id="IPR050895">
    <property type="entry name" value="XK-related_scramblase"/>
</dbReference>
<evidence type="ECO:0000256" key="4">
    <source>
        <dbReference type="ARBA" id="ARBA00022692"/>
    </source>
</evidence>
<gene>
    <name evidence="10 11" type="primary">LOC106058456</name>
</gene>
<dbReference type="GO" id="GO:0005886">
    <property type="term" value="C:plasma membrane"/>
    <property type="evidence" value="ECO:0007669"/>
    <property type="project" value="UniProtKB-SubCell"/>
</dbReference>
<dbReference type="RefSeq" id="XP_013071344.2">
    <property type="nucleotide sequence ID" value="XM_013215890.2"/>
</dbReference>
<evidence type="ECO:0000256" key="7">
    <source>
        <dbReference type="RuleBase" id="RU910716"/>
    </source>
</evidence>
<dbReference type="KEGG" id="bgt:106058456"/>
<dbReference type="PANTHER" id="PTHR16024">
    <property type="entry name" value="XK-RELATED PROTEIN"/>
    <property type="match status" value="1"/>
</dbReference>
<evidence type="ECO:0000313" key="10">
    <source>
        <dbReference type="RefSeq" id="XP_013071344.2"/>
    </source>
</evidence>
<comment type="subcellular location">
    <subcellularLocation>
        <location evidence="1">Cell membrane</location>
        <topology evidence="1">Multi-pass membrane protein</topology>
    </subcellularLocation>
    <subcellularLocation>
        <location evidence="7">Membrane</location>
        <topology evidence="7">Multi-pass membrane protein</topology>
    </subcellularLocation>
</comment>
<dbReference type="PANTHER" id="PTHR16024:SF6">
    <property type="entry name" value="XK-RELATED PROTEIN"/>
    <property type="match status" value="1"/>
</dbReference>
<dbReference type="Pfam" id="PF09815">
    <property type="entry name" value="XK-related"/>
    <property type="match status" value="1"/>
</dbReference>
<feature type="transmembrane region" description="Helical" evidence="7">
    <location>
        <begin position="109"/>
        <end position="129"/>
    </location>
</feature>
<dbReference type="GeneID" id="106058456"/>
<feature type="compositionally biased region" description="Polar residues" evidence="8">
    <location>
        <begin position="498"/>
        <end position="519"/>
    </location>
</feature>
<reference evidence="10 11" key="1">
    <citation type="submission" date="2025-04" db="UniProtKB">
        <authorList>
            <consortium name="RefSeq"/>
        </authorList>
    </citation>
    <scope>IDENTIFICATION</scope>
</reference>
<evidence type="ECO:0000256" key="3">
    <source>
        <dbReference type="ARBA" id="ARBA00022475"/>
    </source>
</evidence>
<evidence type="ECO:0000256" key="2">
    <source>
        <dbReference type="ARBA" id="ARBA00008789"/>
    </source>
</evidence>
<dbReference type="GO" id="GO:0070782">
    <property type="term" value="P:phosphatidylserine exposure on apoptotic cell surface"/>
    <property type="evidence" value="ECO:0007669"/>
    <property type="project" value="TreeGrafter"/>
</dbReference>
<evidence type="ECO:0000256" key="8">
    <source>
        <dbReference type="SAM" id="MobiDB-lite"/>
    </source>
</evidence>
<evidence type="ECO:0000256" key="5">
    <source>
        <dbReference type="ARBA" id="ARBA00022989"/>
    </source>
</evidence>
<keyword evidence="4 7" id="KW-0812">Transmembrane</keyword>
<dbReference type="AlphaFoldDB" id="A0A9U8E3E6"/>
<dbReference type="GO" id="GO:1902742">
    <property type="term" value="P:apoptotic process involved in development"/>
    <property type="evidence" value="ECO:0007669"/>
    <property type="project" value="TreeGrafter"/>
</dbReference>
<organism evidence="9 10">
    <name type="scientific">Biomphalaria glabrata</name>
    <name type="common">Bloodfluke planorb</name>
    <name type="synonym">Freshwater snail</name>
    <dbReference type="NCBI Taxonomy" id="6526"/>
    <lineage>
        <taxon>Eukaryota</taxon>
        <taxon>Metazoa</taxon>
        <taxon>Spiralia</taxon>
        <taxon>Lophotrochozoa</taxon>
        <taxon>Mollusca</taxon>
        <taxon>Gastropoda</taxon>
        <taxon>Heterobranchia</taxon>
        <taxon>Euthyneura</taxon>
        <taxon>Panpulmonata</taxon>
        <taxon>Hygrophila</taxon>
        <taxon>Lymnaeoidea</taxon>
        <taxon>Planorbidae</taxon>
        <taxon>Biomphalaria</taxon>
    </lineage>
</organism>
<keyword evidence="3" id="KW-1003">Cell membrane</keyword>
<feature type="transmembrane region" description="Helical" evidence="7">
    <location>
        <begin position="319"/>
        <end position="340"/>
    </location>
</feature>
<feature type="transmembrane region" description="Helical" evidence="7">
    <location>
        <begin position="402"/>
        <end position="423"/>
    </location>
</feature>